<dbReference type="InterPro" id="IPR011335">
    <property type="entry name" value="Restrct_endonuc-II-like"/>
</dbReference>
<proteinExistence type="predicted"/>
<name>A0A4Q9KHW3_PROTD</name>
<keyword evidence="3" id="KW-1185">Reference proteome</keyword>
<dbReference type="SUPFAM" id="SSF52980">
    <property type="entry name" value="Restriction endonuclease-like"/>
    <property type="match status" value="1"/>
</dbReference>
<organism evidence="2 3">
    <name type="scientific">Propioniciclava tarda</name>
    <dbReference type="NCBI Taxonomy" id="433330"/>
    <lineage>
        <taxon>Bacteria</taxon>
        <taxon>Bacillati</taxon>
        <taxon>Actinomycetota</taxon>
        <taxon>Actinomycetes</taxon>
        <taxon>Propionibacteriales</taxon>
        <taxon>Propionibacteriaceae</taxon>
        <taxon>Propioniciclava</taxon>
    </lineage>
</organism>
<accession>A0A4Q9KHW3</accession>
<evidence type="ECO:0000313" key="2">
    <source>
        <dbReference type="EMBL" id="TBT92168.1"/>
    </source>
</evidence>
<dbReference type="InterPro" id="IPR007569">
    <property type="entry name" value="DUF559"/>
</dbReference>
<dbReference type="Proteomes" id="UP000291933">
    <property type="component" value="Unassembled WGS sequence"/>
</dbReference>
<reference evidence="2 3" key="1">
    <citation type="submission" date="2019-01" db="EMBL/GenBank/DDBJ databases">
        <title>Lactibacter flavus gen. nov., sp. nov., a novel bacterium of the family Propionibacteriaceae isolated from raw milk and dairy products.</title>
        <authorList>
            <person name="Huptas C."/>
            <person name="Wenning M."/>
            <person name="Breitenwieser F."/>
            <person name="Doll E."/>
            <person name="Von Neubeck M."/>
            <person name="Busse H.-J."/>
            <person name="Scherer S."/>
        </authorList>
    </citation>
    <scope>NUCLEOTIDE SEQUENCE [LARGE SCALE GENOMIC DNA]</scope>
    <source>
        <strain evidence="2 3">DSM 22130</strain>
    </source>
</reference>
<sequence>MNNELAELLATHGVVRRADTCPLTHAIEWARRTGEITSVLPGLYAATAASDDPRIRALAVCLADPDAIFFGATAAWLQDPSGRPPVVLDVASQRLRSRAWLRASKRRIPPELVVRTGLLALTAPTLTALDLAESTDGASIDHALRRGARLEALHSAFAMRPARRGRRAVRRLLHDSRDQPWSWAERRAHVELRRAGIVNWTANRPILSTTGRLIGYGDLVFDAAGVVVEIDGDQWHTRPADVLRDRARDRELTELGWVVARFRAAEVIDDPRSFLASIRTLLAAHGGRLRLVRRAA</sequence>
<dbReference type="Gene3D" id="3.40.960.10">
    <property type="entry name" value="VSR Endonuclease"/>
    <property type="match status" value="1"/>
</dbReference>
<gene>
    <name evidence="2" type="ORF">ET996_13390</name>
</gene>
<evidence type="ECO:0000313" key="3">
    <source>
        <dbReference type="Proteomes" id="UP000291933"/>
    </source>
</evidence>
<feature type="domain" description="DUF559" evidence="1">
    <location>
        <begin position="218"/>
        <end position="281"/>
    </location>
</feature>
<dbReference type="AlphaFoldDB" id="A0A4Q9KHW3"/>
<evidence type="ECO:0000259" key="1">
    <source>
        <dbReference type="Pfam" id="PF04480"/>
    </source>
</evidence>
<dbReference type="Pfam" id="PF04480">
    <property type="entry name" value="DUF559"/>
    <property type="match status" value="1"/>
</dbReference>
<dbReference type="OrthoDB" id="4310518at2"/>
<comment type="caution">
    <text evidence="2">The sequence shown here is derived from an EMBL/GenBank/DDBJ whole genome shotgun (WGS) entry which is preliminary data.</text>
</comment>
<dbReference type="EMBL" id="SDMR01000022">
    <property type="protein sequence ID" value="TBT92168.1"/>
    <property type="molecule type" value="Genomic_DNA"/>
</dbReference>
<protein>
    <submittedName>
        <fullName evidence="2">DUF559 domain-containing protein</fullName>
    </submittedName>
</protein>
<dbReference type="RefSeq" id="WP_131173065.1">
    <property type="nucleotide sequence ID" value="NZ_FXTL01000023.1"/>
</dbReference>